<proteinExistence type="predicted"/>
<reference evidence="1" key="2">
    <citation type="submission" date="2020-06" db="EMBL/GenBank/DDBJ databases">
        <title>Helianthus annuus Genome sequencing and assembly Release 2.</title>
        <authorList>
            <person name="Gouzy J."/>
            <person name="Langlade N."/>
            <person name="Munos S."/>
        </authorList>
    </citation>
    <scope>NUCLEOTIDE SEQUENCE</scope>
    <source>
        <tissue evidence="1">Leaves</tissue>
    </source>
</reference>
<comment type="caution">
    <text evidence="1">The sequence shown here is derived from an EMBL/GenBank/DDBJ whole genome shotgun (WGS) entry which is preliminary data.</text>
</comment>
<dbReference type="EMBL" id="MNCJ02000322">
    <property type="protein sequence ID" value="KAF5797375.1"/>
    <property type="molecule type" value="Genomic_DNA"/>
</dbReference>
<dbReference type="Gramene" id="mRNA:HanXRQr2_Chr07g0279891">
    <property type="protein sequence ID" value="mRNA:HanXRQr2_Chr07g0279891"/>
    <property type="gene ID" value="HanXRQr2_Chr07g0279891"/>
</dbReference>
<reference evidence="1" key="1">
    <citation type="journal article" date="2017" name="Nature">
        <title>The sunflower genome provides insights into oil metabolism, flowering and Asterid evolution.</title>
        <authorList>
            <person name="Badouin H."/>
            <person name="Gouzy J."/>
            <person name="Grassa C.J."/>
            <person name="Murat F."/>
            <person name="Staton S.E."/>
            <person name="Cottret L."/>
            <person name="Lelandais-Briere C."/>
            <person name="Owens G.L."/>
            <person name="Carrere S."/>
            <person name="Mayjonade B."/>
            <person name="Legrand L."/>
            <person name="Gill N."/>
            <person name="Kane N.C."/>
            <person name="Bowers J.E."/>
            <person name="Hubner S."/>
            <person name="Bellec A."/>
            <person name="Berard A."/>
            <person name="Berges H."/>
            <person name="Blanchet N."/>
            <person name="Boniface M.C."/>
            <person name="Brunel D."/>
            <person name="Catrice O."/>
            <person name="Chaidir N."/>
            <person name="Claudel C."/>
            <person name="Donnadieu C."/>
            <person name="Faraut T."/>
            <person name="Fievet G."/>
            <person name="Helmstetter N."/>
            <person name="King M."/>
            <person name="Knapp S.J."/>
            <person name="Lai Z."/>
            <person name="Le Paslier M.C."/>
            <person name="Lippi Y."/>
            <person name="Lorenzon L."/>
            <person name="Mandel J.R."/>
            <person name="Marage G."/>
            <person name="Marchand G."/>
            <person name="Marquand E."/>
            <person name="Bret-Mestries E."/>
            <person name="Morien E."/>
            <person name="Nambeesan S."/>
            <person name="Nguyen T."/>
            <person name="Pegot-Espagnet P."/>
            <person name="Pouilly N."/>
            <person name="Raftis F."/>
            <person name="Sallet E."/>
            <person name="Schiex T."/>
            <person name="Thomas J."/>
            <person name="Vandecasteele C."/>
            <person name="Vares D."/>
            <person name="Vear F."/>
            <person name="Vautrin S."/>
            <person name="Crespi M."/>
            <person name="Mangin B."/>
            <person name="Burke J.M."/>
            <person name="Salse J."/>
            <person name="Munos S."/>
            <person name="Vincourt P."/>
            <person name="Rieseberg L.H."/>
            <person name="Langlade N.B."/>
        </authorList>
    </citation>
    <scope>NUCLEOTIDE SEQUENCE</scope>
    <source>
        <tissue evidence="1">Leaves</tissue>
    </source>
</reference>
<organism evidence="1 2">
    <name type="scientific">Helianthus annuus</name>
    <name type="common">Common sunflower</name>
    <dbReference type="NCBI Taxonomy" id="4232"/>
    <lineage>
        <taxon>Eukaryota</taxon>
        <taxon>Viridiplantae</taxon>
        <taxon>Streptophyta</taxon>
        <taxon>Embryophyta</taxon>
        <taxon>Tracheophyta</taxon>
        <taxon>Spermatophyta</taxon>
        <taxon>Magnoliopsida</taxon>
        <taxon>eudicotyledons</taxon>
        <taxon>Gunneridae</taxon>
        <taxon>Pentapetalae</taxon>
        <taxon>asterids</taxon>
        <taxon>campanulids</taxon>
        <taxon>Asterales</taxon>
        <taxon>Asteraceae</taxon>
        <taxon>Asteroideae</taxon>
        <taxon>Heliantheae alliance</taxon>
        <taxon>Heliantheae</taxon>
        <taxon>Helianthus</taxon>
    </lineage>
</organism>
<protein>
    <submittedName>
        <fullName evidence="1">Light-harvesting complex-like protein OHP2</fullName>
    </submittedName>
</protein>
<keyword evidence="2" id="KW-1185">Reference proteome</keyword>
<name>A0A9K3NEY9_HELAN</name>
<accession>A0A9K3NEY9</accession>
<evidence type="ECO:0000313" key="1">
    <source>
        <dbReference type="EMBL" id="KAF5797375.1"/>
    </source>
</evidence>
<dbReference type="AlphaFoldDB" id="A0A9K3NEY9"/>
<gene>
    <name evidence="1" type="ORF">HanXRQr2_Chr07g0279891</name>
</gene>
<dbReference type="Proteomes" id="UP000215914">
    <property type="component" value="Unassembled WGS sequence"/>
</dbReference>
<sequence length="135" mass="15455">MKSIFMRVLFCKIHCSSFICFCKPSTASHLYNSGPLKLENSPQAPHPSVVTVTDPSDQNHVEESVEQIKENEISEDEKQDSQIEIVVLRSLKQEMQIMKTIIMLAFARFFDVFFKISMFIGYEKIGYLGNSVSRP</sequence>
<evidence type="ECO:0000313" key="2">
    <source>
        <dbReference type="Proteomes" id="UP000215914"/>
    </source>
</evidence>